<dbReference type="GO" id="GO:0006915">
    <property type="term" value="P:apoptotic process"/>
    <property type="evidence" value="ECO:0007669"/>
    <property type="project" value="UniProtKB-KW"/>
</dbReference>
<evidence type="ECO:0000256" key="21">
    <source>
        <dbReference type="ARBA" id="ARBA00048005"/>
    </source>
</evidence>
<evidence type="ECO:0000256" key="2">
    <source>
        <dbReference type="ARBA" id="ARBA00004245"/>
    </source>
</evidence>
<reference evidence="23 24" key="1">
    <citation type="submission" date="2019-01" db="EMBL/GenBank/DDBJ databases">
        <authorList>
            <person name="Alioto T."/>
            <person name="Alioto T."/>
        </authorList>
    </citation>
    <scope>NUCLEOTIDE SEQUENCE [LARGE SCALE GENOMIC DNA]</scope>
</reference>
<comment type="pathway">
    <text evidence="4">Carbohydrate degradation; glycolysis; pyruvate from D-glyceraldehyde 3-phosphate: step 1/5.</text>
</comment>
<dbReference type="GO" id="GO:0005634">
    <property type="term" value="C:nucleus"/>
    <property type="evidence" value="ECO:0007669"/>
    <property type="project" value="UniProtKB-SubCell"/>
</dbReference>
<evidence type="ECO:0000256" key="1">
    <source>
        <dbReference type="ARBA" id="ARBA00004123"/>
    </source>
</evidence>
<dbReference type="GO" id="GO:0005856">
    <property type="term" value="C:cytoskeleton"/>
    <property type="evidence" value="ECO:0007669"/>
    <property type="project" value="UniProtKB-SubCell"/>
</dbReference>
<comment type="catalytic activity">
    <reaction evidence="21">
        <text>S-nitroso-L-cysteinyl-[GAPDH] + L-cysteinyl-[protein] = L-cysteinyl-[GAPDH] + S-nitroso-L-cysteinyl-[protein]</text>
        <dbReference type="Rhea" id="RHEA:66684"/>
        <dbReference type="Rhea" id="RHEA-COMP:10131"/>
        <dbReference type="Rhea" id="RHEA-COMP:17089"/>
        <dbReference type="Rhea" id="RHEA-COMP:17090"/>
        <dbReference type="Rhea" id="RHEA-COMP:17091"/>
        <dbReference type="ChEBI" id="CHEBI:29950"/>
        <dbReference type="ChEBI" id="CHEBI:149494"/>
    </reaction>
    <physiologicalReaction direction="left-to-right" evidence="21">
        <dbReference type="Rhea" id="RHEA:66685"/>
    </physiologicalReaction>
</comment>
<evidence type="ECO:0000256" key="10">
    <source>
        <dbReference type="ARBA" id="ARBA00022703"/>
    </source>
</evidence>
<organism evidence="23 24">
    <name type="scientific">Lynx pardinus</name>
    <name type="common">Iberian lynx</name>
    <name type="synonym">Felis pardina</name>
    <dbReference type="NCBI Taxonomy" id="191816"/>
    <lineage>
        <taxon>Eukaryota</taxon>
        <taxon>Metazoa</taxon>
        <taxon>Chordata</taxon>
        <taxon>Craniata</taxon>
        <taxon>Vertebrata</taxon>
        <taxon>Euteleostomi</taxon>
        <taxon>Mammalia</taxon>
        <taxon>Eutheria</taxon>
        <taxon>Laurasiatheria</taxon>
        <taxon>Carnivora</taxon>
        <taxon>Feliformia</taxon>
        <taxon>Felidae</taxon>
        <taxon>Felinae</taxon>
        <taxon>Lynx</taxon>
    </lineage>
</organism>
<gene>
    <name evidence="23" type="ORF">LYPA_23C007411</name>
</gene>
<dbReference type="EC" id="1.2.1.12" evidence="6"/>
<evidence type="ECO:0000256" key="6">
    <source>
        <dbReference type="ARBA" id="ARBA00013119"/>
    </source>
</evidence>
<dbReference type="InterPro" id="IPR020831">
    <property type="entry name" value="GlycerAld/Erythrose_P_DH"/>
</dbReference>
<dbReference type="Proteomes" id="UP000386466">
    <property type="component" value="Unassembled WGS sequence"/>
</dbReference>
<dbReference type="PRINTS" id="PR00078">
    <property type="entry name" value="G3PDHDRGNASE"/>
</dbReference>
<evidence type="ECO:0000256" key="7">
    <source>
        <dbReference type="ARBA" id="ARBA00021022"/>
    </source>
</evidence>
<protein>
    <recommendedName>
        <fullName evidence="7">Glyceraldehyde-3-phosphate dehydrogenase</fullName>
        <ecNumber evidence="6">1.2.1.12</ecNumber>
    </recommendedName>
    <alternativeName>
        <fullName evidence="18">Peptidyl-cysteine S-nitrosylase GAPDH</fullName>
    </alternativeName>
</protein>
<keyword evidence="17" id="KW-0539">Nucleus</keyword>
<dbReference type="PANTHER" id="PTHR10836">
    <property type="entry name" value="GLYCERALDEHYDE 3-PHOSPHATE DEHYDROGENASE"/>
    <property type="match status" value="1"/>
</dbReference>
<dbReference type="AlphaFoldDB" id="A0A485MJW3"/>
<evidence type="ECO:0000256" key="11">
    <source>
        <dbReference type="ARBA" id="ARBA00022799"/>
    </source>
</evidence>
<evidence type="ECO:0000256" key="3">
    <source>
        <dbReference type="ARBA" id="ARBA00004514"/>
    </source>
</evidence>
<evidence type="ECO:0000256" key="18">
    <source>
        <dbReference type="ARBA" id="ARBA00031890"/>
    </source>
</evidence>
<keyword evidence="13" id="KW-0560">Oxidoreductase</keyword>
<keyword evidence="8" id="KW-0963">Cytoplasm</keyword>
<comment type="catalytic activity">
    <reaction evidence="20">
        <text>D-glyceraldehyde 3-phosphate + phosphate + NAD(+) = (2R)-3-phospho-glyceroyl phosphate + NADH + H(+)</text>
        <dbReference type="Rhea" id="RHEA:10300"/>
        <dbReference type="ChEBI" id="CHEBI:15378"/>
        <dbReference type="ChEBI" id="CHEBI:43474"/>
        <dbReference type="ChEBI" id="CHEBI:57540"/>
        <dbReference type="ChEBI" id="CHEBI:57604"/>
        <dbReference type="ChEBI" id="CHEBI:57945"/>
        <dbReference type="ChEBI" id="CHEBI:59776"/>
        <dbReference type="EC" id="1.2.1.12"/>
    </reaction>
</comment>
<keyword evidence="12" id="KW-0810">Translation regulation</keyword>
<dbReference type="EMBL" id="CAAGRJ010003357">
    <property type="protein sequence ID" value="VFV21210.1"/>
    <property type="molecule type" value="Genomic_DNA"/>
</dbReference>
<keyword evidence="14" id="KW-0520">NAD</keyword>
<feature type="non-terminal residue" evidence="23">
    <location>
        <position position="1"/>
    </location>
</feature>
<evidence type="ECO:0000256" key="13">
    <source>
        <dbReference type="ARBA" id="ARBA00023002"/>
    </source>
</evidence>
<evidence type="ECO:0000313" key="23">
    <source>
        <dbReference type="EMBL" id="VFV21210.1"/>
    </source>
</evidence>
<dbReference type="Gene3D" id="3.30.360.10">
    <property type="entry name" value="Dihydrodipicolinate Reductase, domain 2"/>
    <property type="match status" value="1"/>
</dbReference>
<evidence type="ECO:0000256" key="17">
    <source>
        <dbReference type="ARBA" id="ARBA00023242"/>
    </source>
</evidence>
<evidence type="ECO:0000256" key="12">
    <source>
        <dbReference type="ARBA" id="ARBA00022845"/>
    </source>
</evidence>
<comment type="similarity">
    <text evidence="5">Belongs to the glyceraldehyde-3-phosphate dehydrogenase family.</text>
</comment>
<keyword evidence="24" id="KW-1185">Reference proteome</keyword>
<dbReference type="GO" id="GO:0006096">
    <property type="term" value="P:glycolytic process"/>
    <property type="evidence" value="ECO:0007669"/>
    <property type="project" value="UniProtKB-KW"/>
</dbReference>
<evidence type="ECO:0000256" key="14">
    <source>
        <dbReference type="ARBA" id="ARBA00023027"/>
    </source>
</evidence>
<evidence type="ECO:0000256" key="8">
    <source>
        <dbReference type="ARBA" id="ARBA00022490"/>
    </source>
</evidence>
<evidence type="ECO:0000313" key="24">
    <source>
        <dbReference type="Proteomes" id="UP000386466"/>
    </source>
</evidence>
<dbReference type="Pfam" id="PF02800">
    <property type="entry name" value="Gp_dh_C"/>
    <property type="match status" value="1"/>
</dbReference>
<evidence type="ECO:0000259" key="22">
    <source>
        <dbReference type="Pfam" id="PF02800"/>
    </source>
</evidence>
<accession>A0A485MJW3</accession>
<evidence type="ECO:0000256" key="16">
    <source>
        <dbReference type="ARBA" id="ARBA00023212"/>
    </source>
</evidence>
<keyword evidence="15" id="KW-0324">Glycolysis</keyword>
<evidence type="ECO:0000256" key="9">
    <source>
        <dbReference type="ARBA" id="ARBA00022679"/>
    </source>
</evidence>
<dbReference type="InterPro" id="IPR020829">
    <property type="entry name" value="GlycerAld_3-P_DH_cat"/>
</dbReference>
<comment type="subunit">
    <text evidence="19">Homotetramer. Interacts with TPPP; the interaction is direct. Interacts (when S-nitrosylated) with SIAH1; leading to nuclear translocation. Interacts with RILPL1/GOSPEL, leading to prevent the interaction between GAPDH and SIAH1 and prevent nuclear translocation. Interacts with CHP1; the interaction increases the binding of CHP1 with microtubules. Associates with microtubules. Interacts with EIF1AD, USP25, PRKCI and WARS1. Interacts with phosphorylated RPL13A; inhibited by oxidatively-modified low-densitity lipoprotein (LDL(ox)). Component of the GAIT complex. Interacts with FKBP6; leading to inhibit GAPDH catalytic activity. Interacts with TRAF2, promoting TRAF2 ubiquitination. Interacts with TRAF3, promoting TRAF3 ubiquitination.</text>
</comment>
<evidence type="ECO:0000256" key="15">
    <source>
        <dbReference type="ARBA" id="ARBA00023152"/>
    </source>
</evidence>
<dbReference type="PANTHER" id="PTHR10836:SF111">
    <property type="entry name" value="GLYCERALDEHYDE-3-PHOSPHATE DEHYDROGENASE"/>
    <property type="match status" value="1"/>
</dbReference>
<dbReference type="GO" id="GO:0006417">
    <property type="term" value="P:regulation of translation"/>
    <property type="evidence" value="ECO:0007669"/>
    <property type="project" value="UniProtKB-KW"/>
</dbReference>
<evidence type="ECO:0000256" key="4">
    <source>
        <dbReference type="ARBA" id="ARBA00004869"/>
    </source>
</evidence>
<dbReference type="GO" id="GO:0016740">
    <property type="term" value="F:transferase activity"/>
    <property type="evidence" value="ECO:0007669"/>
    <property type="project" value="UniProtKB-KW"/>
</dbReference>
<evidence type="ECO:0000256" key="5">
    <source>
        <dbReference type="ARBA" id="ARBA00007406"/>
    </source>
</evidence>
<evidence type="ECO:0000256" key="20">
    <source>
        <dbReference type="ARBA" id="ARBA00047698"/>
    </source>
</evidence>
<feature type="domain" description="Glyceraldehyde 3-phosphate dehydrogenase catalytic" evidence="22">
    <location>
        <begin position="1"/>
        <end position="119"/>
    </location>
</feature>
<dbReference type="SUPFAM" id="SSF55347">
    <property type="entry name" value="Glyceraldehyde-3-phosphate dehydrogenase-like, C-terminal domain"/>
    <property type="match status" value="1"/>
</dbReference>
<keyword evidence="16" id="KW-0206">Cytoskeleton</keyword>
<keyword evidence="10" id="KW-0053">Apoptosis</keyword>
<dbReference type="GO" id="GO:0004365">
    <property type="term" value="F:glyceraldehyde-3-phosphate dehydrogenase (NAD+) (phosphorylating) activity"/>
    <property type="evidence" value="ECO:0007669"/>
    <property type="project" value="UniProtKB-EC"/>
</dbReference>
<keyword evidence="9" id="KW-0808">Transferase</keyword>
<dbReference type="GO" id="GO:0005829">
    <property type="term" value="C:cytosol"/>
    <property type="evidence" value="ECO:0007669"/>
    <property type="project" value="UniProtKB-SubCell"/>
</dbReference>
<sequence length="120" mass="13037">VIHNNFSILEGLMTKVHAITATQKTVDTPSGKLCNDRCAVQNIIPASIGTVKTVNKVIPELNGKLTGMALHVPTLNVSIMDVTPCLEKAAKYNDIKEVVKRASEGPFKGILDYTEDQVVY</sequence>
<name>A0A485MJW3_LYNPA</name>
<proteinExistence type="inferred from homology"/>
<evidence type="ECO:0000256" key="19">
    <source>
        <dbReference type="ARBA" id="ARBA00046997"/>
    </source>
</evidence>
<comment type="subcellular location">
    <subcellularLocation>
        <location evidence="2">Cytoplasm</location>
        <location evidence="2">Cytoskeleton</location>
    </subcellularLocation>
    <subcellularLocation>
        <location evidence="3">Cytoplasm</location>
        <location evidence="3">Cytosol</location>
    </subcellularLocation>
    <subcellularLocation>
        <location evidence="1">Nucleus</location>
    </subcellularLocation>
</comment>
<keyword evidence="11" id="KW-0702">S-nitrosylation</keyword>